<proteinExistence type="inferred from homology"/>
<sequence length="275" mass="29758">MNRIKNKAAIRLGIFSVLALLLIGIAVCGSLLAPYDPLASDYTASLSPPDDLHLFGTDKLGRDILSRILCGAGSSFFLTFVMVVLVTVIGTLVGLAAGYKGGMTDGLLMRLMDILLAFPGSVFAIAVTGIIGAGILNTVAALALVWWTKYARLVRSMTISLKDRDFVWQARYGGASEIKILLCYILPEVMPQVITMAAMDIGNMMISLAGLSFLGLASQPPAPEWGYMLYESRQYMQTAPWMMIFPGLALLVTVMVFNLLGDSVRDFLDPKNGME</sequence>
<dbReference type="NCBIfam" id="NF045474">
    <property type="entry name" value="Opp2C"/>
    <property type="match status" value="1"/>
</dbReference>
<dbReference type="EMBL" id="DVLW01000174">
    <property type="protein sequence ID" value="HIT94788.1"/>
    <property type="molecule type" value="Genomic_DNA"/>
</dbReference>
<dbReference type="PANTHER" id="PTHR43386">
    <property type="entry name" value="OLIGOPEPTIDE TRANSPORT SYSTEM PERMEASE PROTEIN APPC"/>
    <property type="match status" value="1"/>
</dbReference>
<feature type="transmembrane region" description="Helical" evidence="8">
    <location>
        <begin position="12"/>
        <end position="33"/>
    </location>
</feature>
<dbReference type="InterPro" id="IPR050366">
    <property type="entry name" value="BP-dependent_transpt_permease"/>
</dbReference>
<name>A0A9D1H6X2_9FIRM</name>
<evidence type="ECO:0000256" key="6">
    <source>
        <dbReference type="ARBA" id="ARBA00023136"/>
    </source>
</evidence>
<feature type="transmembrane region" description="Helical" evidence="8">
    <location>
        <begin position="120"/>
        <end position="146"/>
    </location>
</feature>
<keyword evidence="6 8" id="KW-0472">Membrane</keyword>
<gene>
    <name evidence="10" type="ORF">IAC43_06350</name>
</gene>
<keyword evidence="2 8" id="KW-0813">Transport</keyword>
<comment type="subcellular location">
    <subcellularLocation>
        <location evidence="1 8">Cell membrane</location>
        <topology evidence="1 8">Multi-pass membrane protein</topology>
    </subcellularLocation>
</comment>
<dbReference type="GO" id="GO:0055085">
    <property type="term" value="P:transmembrane transport"/>
    <property type="evidence" value="ECO:0007669"/>
    <property type="project" value="InterPro"/>
</dbReference>
<evidence type="ECO:0000256" key="4">
    <source>
        <dbReference type="ARBA" id="ARBA00022692"/>
    </source>
</evidence>
<keyword evidence="4 8" id="KW-0812">Transmembrane</keyword>
<dbReference type="InterPro" id="IPR000515">
    <property type="entry name" value="MetI-like"/>
</dbReference>
<evidence type="ECO:0000256" key="1">
    <source>
        <dbReference type="ARBA" id="ARBA00004651"/>
    </source>
</evidence>
<dbReference type="Pfam" id="PF00528">
    <property type="entry name" value="BPD_transp_1"/>
    <property type="match status" value="1"/>
</dbReference>
<evidence type="ECO:0000256" key="3">
    <source>
        <dbReference type="ARBA" id="ARBA00022475"/>
    </source>
</evidence>
<evidence type="ECO:0000256" key="8">
    <source>
        <dbReference type="RuleBase" id="RU363032"/>
    </source>
</evidence>
<protein>
    <submittedName>
        <fullName evidence="10">ABC transporter permease</fullName>
    </submittedName>
</protein>
<evidence type="ECO:0000313" key="10">
    <source>
        <dbReference type="EMBL" id="HIT94788.1"/>
    </source>
</evidence>
<dbReference type="CDD" id="cd06261">
    <property type="entry name" value="TM_PBP2"/>
    <property type="match status" value="1"/>
</dbReference>
<feature type="transmembrane region" description="Helical" evidence="8">
    <location>
        <begin position="76"/>
        <end position="99"/>
    </location>
</feature>
<organism evidence="10 11">
    <name type="scientific">Candidatus Faecivivens stercoripullorum</name>
    <dbReference type="NCBI Taxonomy" id="2840805"/>
    <lineage>
        <taxon>Bacteria</taxon>
        <taxon>Bacillati</taxon>
        <taxon>Bacillota</taxon>
        <taxon>Clostridia</taxon>
        <taxon>Eubacteriales</taxon>
        <taxon>Oscillospiraceae</taxon>
        <taxon>Oscillospiraceae incertae sedis</taxon>
        <taxon>Candidatus Faecivivens</taxon>
    </lineage>
</organism>
<dbReference type="PANTHER" id="PTHR43386:SF1">
    <property type="entry name" value="D,D-DIPEPTIDE TRANSPORT SYSTEM PERMEASE PROTEIN DDPC-RELATED"/>
    <property type="match status" value="1"/>
</dbReference>
<accession>A0A9D1H6X2</accession>
<reference evidence="10" key="2">
    <citation type="journal article" date="2021" name="PeerJ">
        <title>Extensive microbial diversity within the chicken gut microbiome revealed by metagenomics and culture.</title>
        <authorList>
            <person name="Gilroy R."/>
            <person name="Ravi A."/>
            <person name="Getino M."/>
            <person name="Pursley I."/>
            <person name="Horton D.L."/>
            <person name="Alikhan N.F."/>
            <person name="Baker D."/>
            <person name="Gharbi K."/>
            <person name="Hall N."/>
            <person name="Watson M."/>
            <person name="Adriaenssens E.M."/>
            <person name="Foster-Nyarko E."/>
            <person name="Jarju S."/>
            <person name="Secka A."/>
            <person name="Antonio M."/>
            <person name="Oren A."/>
            <person name="Chaudhuri R.R."/>
            <person name="La Ragione R."/>
            <person name="Hildebrand F."/>
            <person name="Pallen M.J."/>
        </authorList>
    </citation>
    <scope>NUCLEOTIDE SEQUENCE</scope>
    <source>
        <strain evidence="10">ChiBcec7-5410</strain>
    </source>
</reference>
<feature type="transmembrane region" description="Helical" evidence="8">
    <location>
        <begin position="238"/>
        <end position="261"/>
    </location>
</feature>
<dbReference type="InterPro" id="IPR035906">
    <property type="entry name" value="MetI-like_sf"/>
</dbReference>
<keyword evidence="5 8" id="KW-1133">Transmembrane helix</keyword>
<feature type="transmembrane region" description="Helical" evidence="8">
    <location>
        <begin position="198"/>
        <end position="218"/>
    </location>
</feature>
<comment type="caution">
    <text evidence="10">The sequence shown here is derived from an EMBL/GenBank/DDBJ whole genome shotgun (WGS) entry which is preliminary data.</text>
</comment>
<evidence type="ECO:0000256" key="2">
    <source>
        <dbReference type="ARBA" id="ARBA00022448"/>
    </source>
</evidence>
<evidence type="ECO:0000259" key="9">
    <source>
        <dbReference type="PROSITE" id="PS50928"/>
    </source>
</evidence>
<evidence type="ECO:0000256" key="7">
    <source>
        <dbReference type="ARBA" id="ARBA00024202"/>
    </source>
</evidence>
<dbReference type="AlphaFoldDB" id="A0A9D1H6X2"/>
<dbReference type="GO" id="GO:0005886">
    <property type="term" value="C:plasma membrane"/>
    <property type="evidence" value="ECO:0007669"/>
    <property type="project" value="UniProtKB-SubCell"/>
</dbReference>
<dbReference type="SUPFAM" id="SSF161098">
    <property type="entry name" value="MetI-like"/>
    <property type="match status" value="1"/>
</dbReference>
<comment type="similarity">
    <text evidence="7">Belongs to the binding-protein-dependent transport system permease family. OppBC subfamily.</text>
</comment>
<evidence type="ECO:0000256" key="5">
    <source>
        <dbReference type="ARBA" id="ARBA00022989"/>
    </source>
</evidence>
<keyword evidence="3" id="KW-1003">Cell membrane</keyword>
<reference evidence="10" key="1">
    <citation type="submission" date="2020-10" db="EMBL/GenBank/DDBJ databases">
        <authorList>
            <person name="Gilroy R."/>
        </authorList>
    </citation>
    <scope>NUCLEOTIDE SEQUENCE</scope>
    <source>
        <strain evidence="10">ChiBcec7-5410</strain>
    </source>
</reference>
<dbReference type="PROSITE" id="PS50928">
    <property type="entry name" value="ABC_TM1"/>
    <property type="match status" value="1"/>
</dbReference>
<dbReference type="InterPro" id="IPR053385">
    <property type="entry name" value="ABC_transport_permease"/>
</dbReference>
<feature type="domain" description="ABC transmembrane type-1" evidence="9">
    <location>
        <begin position="72"/>
        <end position="261"/>
    </location>
</feature>
<dbReference type="Proteomes" id="UP000824160">
    <property type="component" value="Unassembled WGS sequence"/>
</dbReference>
<dbReference type="Gene3D" id="1.10.3720.10">
    <property type="entry name" value="MetI-like"/>
    <property type="match status" value="1"/>
</dbReference>
<evidence type="ECO:0000313" key="11">
    <source>
        <dbReference type="Proteomes" id="UP000824160"/>
    </source>
</evidence>